<gene>
    <name evidence="2" type="ORF">GCM10008025_13790</name>
</gene>
<sequence>MEIEHNPRLTAVELSQVWNAYMSDSLSVCILKYFQNCVEDQSIKEIVQSGAELSELHLEKLKVILEKEDFPTPIGFDEKEDVHIQGPKLYSDDYILNYMRDMASIGMNTYGTAIGFAAREDVHHYFSTSFAETNQLHKRAKNLMLEKGTYVRGPYIQAQAKPEFVKKQSFLTGWFGERRPLTAMEITSLYANVQRNLLGASTLLGFAQVAQSKEVKKYLLRGKDIAKKHVEVFGSILTEEDLPTPMSWNSEVTDATDFVFSDKLMMFHTTALIAVSVGYYGIALARSMRRDISTHYTRLIAEIMKYAEDGTNIMIDNGWLEQPPTAPNRKDLADR</sequence>
<keyword evidence="1" id="KW-0812">Transmembrane</keyword>
<dbReference type="InterPro" id="IPR012347">
    <property type="entry name" value="Ferritin-like"/>
</dbReference>
<name>A0A916RUI7_9BACI</name>
<evidence type="ECO:0000313" key="2">
    <source>
        <dbReference type="EMBL" id="GGA71136.1"/>
    </source>
</evidence>
<keyword evidence="1" id="KW-0472">Membrane</keyword>
<accession>A0A916RUI7</accession>
<reference evidence="2" key="2">
    <citation type="submission" date="2020-09" db="EMBL/GenBank/DDBJ databases">
        <authorList>
            <person name="Sun Q."/>
            <person name="Zhou Y."/>
        </authorList>
    </citation>
    <scope>NUCLEOTIDE SEQUENCE</scope>
    <source>
        <strain evidence="2">CGMCC 1.12408</strain>
    </source>
</reference>
<dbReference type="AlphaFoldDB" id="A0A916RUI7"/>
<keyword evidence="3" id="KW-1185">Reference proteome</keyword>
<proteinExistence type="predicted"/>
<reference evidence="2" key="1">
    <citation type="journal article" date="2014" name="Int. J. Syst. Evol. Microbiol.">
        <title>Complete genome sequence of Corynebacterium casei LMG S-19264T (=DSM 44701T), isolated from a smear-ripened cheese.</title>
        <authorList>
            <consortium name="US DOE Joint Genome Institute (JGI-PGF)"/>
            <person name="Walter F."/>
            <person name="Albersmeier A."/>
            <person name="Kalinowski J."/>
            <person name="Ruckert C."/>
        </authorList>
    </citation>
    <scope>NUCLEOTIDE SEQUENCE</scope>
    <source>
        <strain evidence="2">CGMCC 1.12408</strain>
    </source>
</reference>
<dbReference type="Proteomes" id="UP000613512">
    <property type="component" value="Unassembled WGS sequence"/>
</dbReference>
<dbReference type="Gene3D" id="1.20.1260.10">
    <property type="match status" value="2"/>
</dbReference>
<evidence type="ECO:0008006" key="4">
    <source>
        <dbReference type="Google" id="ProtNLM"/>
    </source>
</evidence>
<dbReference type="InterPro" id="IPR021617">
    <property type="entry name" value="DUF3231"/>
</dbReference>
<keyword evidence="1" id="KW-1133">Transmembrane helix</keyword>
<dbReference type="EMBL" id="BMEY01000006">
    <property type="protein sequence ID" value="GGA71136.1"/>
    <property type="molecule type" value="Genomic_DNA"/>
</dbReference>
<evidence type="ECO:0000313" key="3">
    <source>
        <dbReference type="Proteomes" id="UP000613512"/>
    </source>
</evidence>
<dbReference type="Pfam" id="PF11553">
    <property type="entry name" value="DUF3231"/>
    <property type="match status" value="2"/>
</dbReference>
<comment type="caution">
    <text evidence="2">The sequence shown here is derived from an EMBL/GenBank/DDBJ whole genome shotgun (WGS) entry which is preliminary data.</text>
</comment>
<organism evidence="2 3">
    <name type="scientific">Ornithinibacillus halotolerans</name>
    <dbReference type="NCBI Taxonomy" id="1274357"/>
    <lineage>
        <taxon>Bacteria</taxon>
        <taxon>Bacillati</taxon>
        <taxon>Bacillota</taxon>
        <taxon>Bacilli</taxon>
        <taxon>Bacillales</taxon>
        <taxon>Bacillaceae</taxon>
        <taxon>Ornithinibacillus</taxon>
    </lineage>
</organism>
<dbReference type="RefSeq" id="WP_188383946.1">
    <property type="nucleotide sequence ID" value="NZ_BMEY01000006.1"/>
</dbReference>
<evidence type="ECO:0000256" key="1">
    <source>
        <dbReference type="SAM" id="Phobius"/>
    </source>
</evidence>
<feature type="transmembrane region" description="Helical" evidence="1">
    <location>
        <begin position="265"/>
        <end position="285"/>
    </location>
</feature>
<protein>
    <recommendedName>
        <fullName evidence="4">DUF3231 family protein</fullName>
    </recommendedName>
</protein>